<dbReference type="Proteomes" id="UP001328107">
    <property type="component" value="Unassembled WGS sequence"/>
</dbReference>
<accession>A0AAN4Z2V4</accession>
<dbReference type="AlphaFoldDB" id="A0AAN4Z2V4"/>
<organism evidence="1 2">
    <name type="scientific">Pristionchus mayeri</name>
    <dbReference type="NCBI Taxonomy" id="1317129"/>
    <lineage>
        <taxon>Eukaryota</taxon>
        <taxon>Metazoa</taxon>
        <taxon>Ecdysozoa</taxon>
        <taxon>Nematoda</taxon>
        <taxon>Chromadorea</taxon>
        <taxon>Rhabditida</taxon>
        <taxon>Rhabditina</taxon>
        <taxon>Diplogasteromorpha</taxon>
        <taxon>Diplogasteroidea</taxon>
        <taxon>Neodiplogasteridae</taxon>
        <taxon>Pristionchus</taxon>
    </lineage>
</organism>
<gene>
    <name evidence="1" type="ORF">PMAYCL1PPCAC_00567</name>
</gene>
<evidence type="ECO:0000313" key="1">
    <source>
        <dbReference type="EMBL" id="GMR30372.1"/>
    </source>
</evidence>
<keyword evidence="2" id="KW-1185">Reference proteome</keyword>
<feature type="non-terminal residue" evidence="1">
    <location>
        <position position="135"/>
    </location>
</feature>
<feature type="non-terminal residue" evidence="1">
    <location>
        <position position="1"/>
    </location>
</feature>
<reference evidence="2" key="1">
    <citation type="submission" date="2022-10" db="EMBL/GenBank/DDBJ databases">
        <title>Genome assembly of Pristionchus species.</title>
        <authorList>
            <person name="Yoshida K."/>
            <person name="Sommer R.J."/>
        </authorList>
    </citation>
    <scope>NUCLEOTIDE SEQUENCE [LARGE SCALE GENOMIC DNA]</scope>
    <source>
        <strain evidence="2">RS5460</strain>
    </source>
</reference>
<protein>
    <submittedName>
        <fullName evidence="1">Uncharacterized protein</fullName>
    </submittedName>
</protein>
<comment type="caution">
    <text evidence="1">The sequence shown here is derived from an EMBL/GenBank/DDBJ whole genome shotgun (WGS) entry which is preliminary data.</text>
</comment>
<name>A0AAN4Z2V4_9BILA</name>
<proteinExistence type="predicted"/>
<evidence type="ECO:0000313" key="2">
    <source>
        <dbReference type="Proteomes" id="UP001328107"/>
    </source>
</evidence>
<sequence>FTEYDIQERYRKGCFEDSFHFYFVKTDCYAGYSVSTATLEELDTFIVEASHLRVPSDGLPPETAISHRREQIRCLKEDISELGEECEDILQVMERIREMENYEKEFPMANMNEFISELCEPPTYKIFYKDDENDP</sequence>
<dbReference type="EMBL" id="BTRK01000001">
    <property type="protein sequence ID" value="GMR30372.1"/>
    <property type="molecule type" value="Genomic_DNA"/>
</dbReference>